<name>A0A5S4ERD8_9PROT</name>
<feature type="domain" description="Tc1-like transposase DDE" evidence="2">
    <location>
        <begin position="38"/>
        <end position="138"/>
    </location>
</feature>
<dbReference type="InterPro" id="IPR038717">
    <property type="entry name" value="Tc1-like_DDE_dom"/>
</dbReference>
<evidence type="ECO:0000256" key="1">
    <source>
        <dbReference type="SAM" id="MobiDB-lite"/>
    </source>
</evidence>
<accession>A0A5S4ERD8</accession>
<reference evidence="3 4" key="1">
    <citation type="submission" date="2019-04" db="EMBL/GenBank/DDBJ databases">
        <title>A novel phosphate-accumulating bacterium identified in bioreactor for phosphate removal from wastewater.</title>
        <authorList>
            <person name="Kotlyarov R.Y."/>
            <person name="Beletsky A.V."/>
            <person name="Kallistova A.Y."/>
            <person name="Dorofeev A.G."/>
            <person name="Nikolaev Y.Y."/>
            <person name="Pimenov N.V."/>
            <person name="Ravin N.V."/>
            <person name="Mardanov A.V."/>
        </authorList>
    </citation>
    <scope>NUCLEOTIDE SEQUENCE [LARGE SCALE GENOMIC DNA]</scope>
    <source>
        <strain evidence="3 4">Bin19</strain>
    </source>
</reference>
<proteinExistence type="predicted"/>
<dbReference type="Pfam" id="PF13358">
    <property type="entry name" value="DDE_3"/>
    <property type="match status" value="1"/>
</dbReference>
<evidence type="ECO:0000313" key="4">
    <source>
        <dbReference type="Proteomes" id="UP000306324"/>
    </source>
</evidence>
<evidence type="ECO:0000259" key="2">
    <source>
        <dbReference type="Pfam" id="PF13358"/>
    </source>
</evidence>
<feature type="compositionally biased region" description="Low complexity" evidence="1">
    <location>
        <begin position="194"/>
        <end position="208"/>
    </location>
</feature>
<gene>
    <name evidence="3" type="ORF">ACCUM_2284</name>
</gene>
<feature type="region of interest" description="Disordered" evidence="1">
    <location>
        <begin position="194"/>
        <end position="217"/>
    </location>
</feature>
<dbReference type="AlphaFoldDB" id="A0A5S4ERD8"/>
<feature type="compositionally biased region" description="Polar residues" evidence="1">
    <location>
        <begin position="149"/>
        <end position="172"/>
    </location>
</feature>
<feature type="region of interest" description="Disordered" evidence="1">
    <location>
        <begin position="138"/>
        <end position="175"/>
    </location>
</feature>
<evidence type="ECO:0000313" key="3">
    <source>
        <dbReference type="EMBL" id="TMQ78069.1"/>
    </source>
</evidence>
<organism evidence="3 4">
    <name type="scientific">Candidatus Accumulibacter phosphatis</name>
    <dbReference type="NCBI Taxonomy" id="327160"/>
    <lineage>
        <taxon>Bacteria</taxon>
        <taxon>Pseudomonadati</taxon>
        <taxon>Pseudomonadota</taxon>
        <taxon>Betaproteobacteria</taxon>
        <taxon>Candidatus Accumulibacter</taxon>
    </lineage>
</organism>
<keyword evidence="4" id="KW-1185">Reference proteome</keyword>
<protein>
    <submittedName>
        <fullName evidence="3">Mobile element protein</fullName>
    </submittedName>
</protein>
<sequence>MKPWQQQEWCIPAVGADFVAPMEDVLDLYAAPYDPAYPVVCFDESPKQLVAEVRTPIAVEPGAPARYDTEYERNGVRDVMMICEPKRGWREVLLTERRTKIDFAHMMKHIVECYPEATTIRLVIDNLNTHKPASLYEASFRPKRRGLSPGSSNSTTPRNMAVGSTSPKLSWPSSPPCACRNVFPTKPLYGAISMPTSASAMPRPSRSSGNSPHKMPDASSLVSILAFQFQVD</sequence>
<dbReference type="EMBL" id="SWAD01000012">
    <property type="protein sequence ID" value="TMQ78069.1"/>
    <property type="molecule type" value="Genomic_DNA"/>
</dbReference>
<dbReference type="Proteomes" id="UP000306324">
    <property type="component" value="Unassembled WGS sequence"/>
</dbReference>
<comment type="caution">
    <text evidence="3">The sequence shown here is derived from an EMBL/GenBank/DDBJ whole genome shotgun (WGS) entry which is preliminary data.</text>
</comment>